<evidence type="ECO:0000313" key="2">
    <source>
        <dbReference type="EMBL" id="SDK34431.1"/>
    </source>
</evidence>
<dbReference type="Gene3D" id="3.40.720.10">
    <property type="entry name" value="Alkaline Phosphatase, subunit A"/>
    <property type="match status" value="1"/>
</dbReference>
<dbReference type="InterPro" id="IPR002591">
    <property type="entry name" value="Phosphodiest/P_Trfase"/>
</dbReference>
<evidence type="ECO:0000256" key="1">
    <source>
        <dbReference type="SAM" id="SignalP"/>
    </source>
</evidence>
<feature type="chain" id="PRO_5011701524" evidence="1">
    <location>
        <begin position="22"/>
        <end position="950"/>
    </location>
</feature>
<dbReference type="InterPro" id="IPR017850">
    <property type="entry name" value="Alkaline_phosphatase_core_sf"/>
</dbReference>
<dbReference type="SUPFAM" id="SSF53649">
    <property type="entry name" value="Alkaline phosphatase-like"/>
    <property type="match status" value="1"/>
</dbReference>
<evidence type="ECO:0000313" key="3">
    <source>
        <dbReference type="Proteomes" id="UP000199527"/>
    </source>
</evidence>
<gene>
    <name evidence="2" type="ORF">SAMN04488540_12721</name>
</gene>
<sequence>MMMRILCGGLLLTQLLQPALAADIGKVPVVGGLYHASHIIKGQILDTSTLVATTTRDLTLFTIGGTTLDTYILTLPLDSATKGRVIGRLTNPMYAIQLGHFLYMFKDRYGGYDSEDRFKTYLKQQYSADELKRYEHSLFSIEEPVAAAAEPQAELVNDRLIATLVSLYDALFNNDEWVLGRHLPDQYRYLGDSAADRALIQRVQPLIIGLLTDFEAQMAPGEFKHAVAAIIADAAPERAGSVNNKAEAVTITLIDFVRYNVLKNYRQFALEQKRIDAFSDWMQLQMDDDPDALLRFLNSQDQRGFAVQVAVDGLQQGLIQALVTPTPTPFITHALANYRQRSHYRPHNNSVVEPEHPQQLDYLKTRAESTDQDPHYLPFFKTLYRTQPTAITEHGASTTPTISVRNLPIIKTGATVAGPGGTGIPNFHFVDRDKDRAYYFFGNDALQLEKLFQDHGAKTMFDRLPHLKTMSCNAQYDWNAQISYDALVNLGLGEAVRDFGERRCAGELARRAQAEPKIRAERRALIEEIEHYQQQSWWAPLAKLSRKRLIKERLGKLAALSEQGMPDYLLMYLPWPDHFAHFKGPFSDEIIAPTGELNRLDYWLGRYTELYQQSGIYDQTLWGMAGDHGLAPIYYALNPEVEVLQALETELGYPLAVRKISSDEGEGPKITNAHHYPSNRELDLVIASTAGGNFMLDLFNARNGWQTQPLYHELIHWTPLQAPEGSSVDLIDATARRLHDSLDYLAVRETPCTPDRCTLRLVGYRNGVRQDEIIQRRGNRLFYRRADNRGQPILLDVARSNPYLAPLSGHLQAEKQRLLRRCLTQATLAQPDSWCTDAQWRTLTQFGPRPDSVNQLAHLYDEDRAGTINLFPKEGVGYNTLVPGRHAGEHYLEKDAFLGFWGTPVTGNTPLPAAVNGSLAPTLYQYLTGEPVVAGEDGWGFPSLWPQLQQ</sequence>
<dbReference type="RefSeq" id="WP_090368381.1">
    <property type="nucleotide sequence ID" value="NZ_FNEM01000027.1"/>
</dbReference>
<dbReference type="Proteomes" id="UP000199527">
    <property type="component" value="Unassembled WGS sequence"/>
</dbReference>
<keyword evidence="3" id="KW-1185">Reference proteome</keyword>
<dbReference type="EMBL" id="FNEM01000027">
    <property type="protein sequence ID" value="SDK34431.1"/>
    <property type="molecule type" value="Genomic_DNA"/>
</dbReference>
<accession>A0A1G9B4I0</accession>
<protein>
    <submittedName>
        <fullName evidence="2">Type I phosphodiesterase / nucleotide pyrophosphatase</fullName>
    </submittedName>
</protein>
<feature type="signal peptide" evidence="1">
    <location>
        <begin position="1"/>
        <end position="21"/>
    </location>
</feature>
<dbReference type="Pfam" id="PF01663">
    <property type="entry name" value="Phosphodiest"/>
    <property type="match status" value="1"/>
</dbReference>
<dbReference type="AlphaFoldDB" id="A0A1G9B4I0"/>
<reference evidence="3" key="1">
    <citation type="submission" date="2016-10" db="EMBL/GenBank/DDBJ databases">
        <authorList>
            <person name="Varghese N."/>
            <person name="Submissions S."/>
        </authorList>
    </citation>
    <scope>NUCLEOTIDE SEQUENCE [LARGE SCALE GENOMIC DNA]</scope>
    <source>
        <strain evidence="3">DSM 23317</strain>
    </source>
</reference>
<name>A0A1G9B4I0_9GAMM</name>
<keyword evidence="1" id="KW-0732">Signal</keyword>
<proteinExistence type="predicted"/>
<organism evidence="2 3">
    <name type="scientific">Ferrimonas sediminum</name>
    <dbReference type="NCBI Taxonomy" id="718193"/>
    <lineage>
        <taxon>Bacteria</taxon>
        <taxon>Pseudomonadati</taxon>
        <taxon>Pseudomonadota</taxon>
        <taxon>Gammaproteobacteria</taxon>
        <taxon>Alteromonadales</taxon>
        <taxon>Ferrimonadaceae</taxon>
        <taxon>Ferrimonas</taxon>
    </lineage>
</organism>
<dbReference type="OrthoDB" id="6242689at2"/>